<evidence type="ECO:0000313" key="7">
    <source>
        <dbReference type="EMBL" id="KAJ7307046.1"/>
    </source>
</evidence>
<dbReference type="Gene3D" id="3.30.559.70">
    <property type="entry name" value="Choline/Carnitine o-acyltransferase, domain 2"/>
    <property type="match status" value="1"/>
</dbReference>
<evidence type="ECO:0000256" key="1">
    <source>
        <dbReference type="ARBA" id="ARBA00005232"/>
    </source>
</evidence>
<dbReference type="PANTHER" id="PTHR22589:SF103">
    <property type="entry name" value="CARNITINE O-ACETYL-TRANSFERASE, ISOFORM A-RELATED"/>
    <property type="match status" value="1"/>
</dbReference>
<dbReference type="SUPFAM" id="SSF52777">
    <property type="entry name" value="CoA-dependent acyltransferases"/>
    <property type="match status" value="2"/>
</dbReference>
<dbReference type="EMBL" id="JARIHO010000089">
    <property type="protein sequence ID" value="KAJ7307046.1"/>
    <property type="molecule type" value="Genomic_DNA"/>
</dbReference>
<keyword evidence="8" id="KW-1185">Reference proteome</keyword>
<dbReference type="Proteomes" id="UP001218218">
    <property type="component" value="Unassembled WGS sequence"/>
</dbReference>
<name>A0AAD6Z4A0_9AGAR</name>
<dbReference type="InterPro" id="IPR039551">
    <property type="entry name" value="Cho/carn_acyl_trans"/>
</dbReference>
<comment type="caution">
    <text evidence="7">The sequence shown here is derived from an EMBL/GenBank/DDBJ whole genome shotgun (WGS) entry which is preliminary data.</text>
</comment>
<dbReference type="Pfam" id="PF00755">
    <property type="entry name" value="Carn_acyltransf"/>
    <property type="match status" value="1"/>
</dbReference>
<dbReference type="AlphaFoldDB" id="A0AAD6Z4A0"/>
<evidence type="ECO:0000256" key="3">
    <source>
        <dbReference type="ARBA" id="ARBA00023315"/>
    </source>
</evidence>
<dbReference type="InterPro" id="IPR023213">
    <property type="entry name" value="CAT-like_dom_sf"/>
</dbReference>
<keyword evidence="3 5" id="KW-0012">Acyltransferase</keyword>
<sequence length="668" mass="74070">MLTVVGLAHQRRFSQLVYRRVFTSTRMAASRPVDWKAAAPEPLPGTATFAAQASLPLLPVPELQQTLTRLKDSLRPLAWSDDELTAVEAKITEFGTGKGLELHQRLLDRAKHHRHWLEEWWDDTAYLGYRESVVVNVSYYYGFDSHPPLNYRGPLSVLRAAYLARATMLFREQYKLGLLKPDATKEGPICMDSYRLMFDCCRVPGPEGLDWCVTYAKPGDTGDSGHIIVFRNNRPWKVQTAVNGRILSTEELQTSIQYIVDNSDGEYPGVGVLATNNRDVWAKDYTELASSPHNAAILQDIQSAAFIISLDSSSPITPKHHSRALWHGDVSNGIPIGLQNRWVDKAVHYIVFDNGAAGIMGEHSAMDGTPIVRLVDDVLSAIARSPSERGELSGRVASHLRFVTPPIPLDWQLSPDTVKAIDAANAAAVQLIGTQEMGFILTKYGKSEIKRFGVSPDSWAQMIVQLAYRRLLGGAERVGGTYEAASTRRFFKGRTEAIRVVSAESDAWAASMDAPDVAPEEKKRLFQAAVAKHGKVARAAGNGEGIDRYLLGLKKLLRPGEEVPALFTDPLFVRSSYWVVSTSAVFSKHFPVYGWGEVVPDGFGVAYMTGFDDRLQYTISSRKEMPNARFCEEISRAAEDLYDLHVHLVRRRRKSTSQGSADTSSSDA</sequence>
<comment type="similarity">
    <text evidence="1 5">Belongs to the carnitine/choline acetyltransferase family.</text>
</comment>
<accession>A0AAD6Z4A0</accession>
<evidence type="ECO:0000313" key="8">
    <source>
        <dbReference type="Proteomes" id="UP001218218"/>
    </source>
</evidence>
<dbReference type="PANTHER" id="PTHR22589">
    <property type="entry name" value="CARNITINE O-ACYLTRANSFERASE"/>
    <property type="match status" value="1"/>
</dbReference>
<dbReference type="InterPro" id="IPR000542">
    <property type="entry name" value="Carn_acyl_trans"/>
</dbReference>
<keyword evidence="2 5" id="KW-0808">Transferase</keyword>
<evidence type="ECO:0000256" key="4">
    <source>
        <dbReference type="PIRSR" id="PIRSR600542-1"/>
    </source>
</evidence>
<evidence type="ECO:0000256" key="5">
    <source>
        <dbReference type="RuleBase" id="RU003801"/>
    </source>
</evidence>
<dbReference type="InterPro" id="IPR042231">
    <property type="entry name" value="Cho/carn_acyl_trans_2"/>
</dbReference>
<organism evidence="7 8">
    <name type="scientific">Mycena albidolilacea</name>
    <dbReference type="NCBI Taxonomy" id="1033008"/>
    <lineage>
        <taxon>Eukaryota</taxon>
        <taxon>Fungi</taxon>
        <taxon>Dikarya</taxon>
        <taxon>Basidiomycota</taxon>
        <taxon>Agaricomycotina</taxon>
        <taxon>Agaricomycetes</taxon>
        <taxon>Agaricomycetidae</taxon>
        <taxon>Agaricales</taxon>
        <taxon>Marasmiineae</taxon>
        <taxon>Mycenaceae</taxon>
        <taxon>Mycena</taxon>
    </lineage>
</organism>
<dbReference type="PROSITE" id="PS00439">
    <property type="entry name" value="ACYLTRANSF_C_1"/>
    <property type="match status" value="1"/>
</dbReference>
<feature type="domain" description="Choline/carnitine acyltransferase" evidence="6">
    <location>
        <begin position="58"/>
        <end position="635"/>
    </location>
</feature>
<feature type="active site" description="Proton acceptor" evidence="4">
    <location>
        <position position="363"/>
    </location>
</feature>
<dbReference type="GO" id="GO:0016746">
    <property type="term" value="F:acyltransferase activity"/>
    <property type="evidence" value="ECO:0007669"/>
    <property type="project" value="UniProtKB-KW"/>
</dbReference>
<protein>
    <submittedName>
        <fullName evidence="7">Carnitine acetyl transferase</fullName>
    </submittedName>
</protein>
<gene>
    <name evidence="7" type="ORF">DFH08DRAFT_757968</name>
</gene>
<evidence type="ECO:0000256" key="2">
    <source>
        <dbReference type="ARBA" id="ARBA00022679"/>
    </source>
</evidence>
<proteinExistence type="inferred from homology"/>
<evidence type="ECO:0000259" key="6">
    <source>
        <dbReference type="Pfam" id="PF00755"/>
    </source>
</evidence>
<dbReference type="PROSITE" id="PS00440">
    <property type="entry name" value="ACYLTRANSF_C_2"/>
    <property type="match status" value="1"/>
</dbReference>
<reference evidence="7" key="1">
    <citation type="submission" date="2023-03" db="EMBL/GenBank/DDBJ databases">
        <title>Massive genome expansion in bonnet fungi (Mycena s.s.) driven by repeated elements and novel gene families across ecological guilds.</title>
        <authorList>
            <consortium name="Lawrence Berkeley National Laboratory"/>
            <person name="Harder C.B."/>
            <person name="Miyauchi S."/>
            <person name="Viragh M."/>
            <person name="Kuo A."/>
            <person name="Thoen E."/>
            <person name="Andreopoulos B."/>
            <person name="Lu D."/>
            <person name="Skrede I."/>
            <person name="Drula E."/>
            <person name="Henrissat B."/>
            <person name="Morin E."/>
            <person name="Kohler A."/>
            <person name="Barry K."/>
            <person name="LaButti K."/>
            <person name="Morin E."/>
            <person name="Salamov A."/>
            <person name="Lipzen A."/>
            <person name="Mereny Z."/>
            <person name="Hegedus B."/>
            <person name="Baldrian P."/>
            <person name="Stursova M."/>
            <person name="Weitz H."/>
            <person name="Taylor A."/>
            <person name="Grigoriev I.V."/>
            <person name="Nagy L.G."/>
            <person name="Martin F."/>
            <person name="Kauserud H."/>
        </authorList>
    </citation>
    <scope>NUCLEOTIDE SEQUENCE</scope>
    <source>
        <strain evidence="7">CBHHK002</strain>
    </source>
</reference>
<dbReference type="Gene3D" id="3.30.559.10">
    <property type="entry name" value="Chloramphenicol acetyltransferase-like domain"/>
    <property type="match status" value="1"/>
</dbReference>